<dbReference type="HOGENOM" id="CLU_1088305_0_0_6"/>
<organism evidence="3 4">
    <name type="scientific">Acinetobacter modestus</name>
    <dbReference type="NCBI Taxonomy" id="1776740"/>
    <lineage>
        <taxon>Bacteria</taxon>
        <taxon>Pseudomonadati</taxon>
        <taxon>Pseudomonadota</taxon>
        <taxon>Gammaproteobacteria</taxon>
        <taxon>Moraxellales</taxon>
        <taxon>Moraxellaceae</taxon>
        <taxon>Acinetobacter</taxon>
    </lineage>
</organism>
<dbReference type="RefSeq" id="WP_005219335.1">
    <property type="nucleotide sequence ID" value="NZ_JAKZFY010000002.1"/>
</dbReference>
<dbReference type="EMBL" id="APRP01000033">
    <property type="protein sequence ID" value="ENW98459.1"/>
    <property type="molecule type" value="Genomic_DNA"/>
</dbReference>
<keyword evidence="1" id="KW-1133">Transmembrane helix</keyword>
<dbReference type="PATRIC" id="fig|1217705.3.peg.3316"/>
<feature type="chain" id="PRO_5004147505" evidence="2">
    <location>
        <begin position="21"/>
        <end position="244"/>
    </location>
</feature>
<reference evidence="3 4" key="1">
    <citation type="submission" date="2013-02" db="EMBL/GenBank/DDBJ databases">
        <title>The Genome Sequence of Acinetobacter sp. ANC 3862.</title>
        <authorList>
            <consortium name="The Broad Institute Genome Sequencing Platform"/>
            <consortium name="The Broad Institute Genome Sequencing Center for Infectious Disease"/>
            <person name="Cerqueira G."/>
            <person name="Feldgarden M."/>
            <person name="Courvalin P."/>
            <person name="Perichon B."/>
            <person name="Grillot-Courvalin C."/>
            <person name="Clermont D."/>
            <person name="Rocha E."/>
            <person name="Yoon E.-J."/>
            <person name="Nemec A."/>
            <person name="Walker B."/>
            <person name="Young S.K."/>
            <person name="Zeng Q."/>
            <person name="Gargeya S."/>
            <person name="Fitzgerald M."/>
            <person name="Haas B."/>
            <person name="Abouelleil A."/>
            <person name="Alvarado L."/>
            <person name="Arachchi H.M."/>
            <person name="Berlin A.M."/>
            <person name="Chapman S.B."/>
            <person name="Dewar J."/>
            <person name="Goldberg J."/>
            <person name="Griggs A."/>
            <person name="Gujja S."/>
            <person name="Hansen M."/>
            <person name="Howarth C."/>
            <person name="Imamovic A."/>
            <person name="Larimer J."/>
            <person name="McCowan C."/>
            <person name="Murphy C."/>
            <person name="Neiman D."/>
            <person name="Pearson M."/>
            <person name="Priest M."/>
            <person name="Roberts A."/>
            <person name="Saif S."/>
            <person name="Shea T."/>
            <person name="Sisk P."/>
            <person name="Sykes S."/>
            <person name="Wortman J."/>
            <person name="Nusbaum C."/>
            <person name="Birren B."/>
        </authorList>
    </citation>
    <scope>NUCLEOTIDE SEQUENCE [LARGE SCALE GENOMIC DNA]</scope>
    <source>
        <strain evidence="3 4">ANC 3862</strain>
    </source>
</reference>
<dbReference type="Proteomes" id="UP000013248">
    <property type="component" value="Unassembled WGS sequence"/>
</dbReference>
<evidence type="ECO:0000313" key="3">
    <source>
        <dbReference type="EMBL" id="ENW98459.1"/>
    </source>
</evidence>
<keyword evidence="2" id="KW-0732">Signal</keyword>
<protein>
    <submittedName>
        <fullName evidence="3">Uncharacterized protein</fullName>
    </submittedName>
</protein>
<accession>N9N8S2</accession>
<dbReference type="eggNOG" id="ENOG5031R7Y">
    <property type="taxonomic scope" value="Bacteria"/>
</dbReference>
<feature type="signal peptide" evidence="2">
    <location>
        <begin position="1"/>
        <end position="20"/>
    </location>
</feature>
<name>N9N8S2_9GAMM</name>
<proteinExistence type="predicted"/>
<evidence type="ECO:0000256" key="2">
    <source>
        <dbReference type="SAM" id="SignalP"/>
    </source>
</evidence>
<keyword evidence="1" id="KW-0472">Membrane</keyword>
<keyword evidence="1" id="KW-0812">Transmembrane</keyword>
<gene>
    <name evidence="3" type="ORF">F900_03416</name>
</gene>
<evidence type="ECO:0000256" key="1">
    <source>
        <dbReference type="SAM" id="Phobius"/>
    </source>
</evidence>
<dbReference type="AlphaFoldDB" id="N9N8S2"/>
<evidence type="ECO:0000313" key="4">
    <source>
        <dbReference type="Proteomes" id="UP000013248"/>
    </source>
</evidence>
<sequence>MSKRMMLFACVLFFTNGTFAEETKISGFNQVMNVNPDQSYQFELKDLNPSTQLWTAFYVVGVPQSAGAHTQANLTVTGEGLIAKNHPKIPVENIALIANDLPVRQNYSLNEFKDLVSEIEEQTGQKIQEPNVSQTNNVRVYGQILDWIPEYNLQKPAKISFSIHNPRDFDIKAIYMIVGEGIKTPQLLKLAIGSNVGEIQETSIKTQVNSSHSSFSNSLVIKVFVFLASAALMGIIAFLKRKRA</sequence>
<feature type="transmembrane region" description="Helical" evidence="1">
    <location>
        <begin position="219"/>
        <end position="239"/>
    </location>
</feature>
<comment type="caution">
    <text evidence="3">The sequence shown here is derived from an EMBL/GenBank/DDBJ whole genome shotgun (WGS) entry which is preliminary data.</text>
</comment>